<accession>D3E2A0</accession>
<feature type="compositionally biased region" description="Polar residues" evidence="4">
    <location>
        <begin position="66"/>
        <end position="75"/>
    </location>
</feature>
<dbReference type="InterPro" id="IPR013785">
    <property type="entry name" value="Aldolase_TIM"/>
</dbReference>
<dbReference type="EMBL" id="CP001719">
    <property type="protein sequence ID" value="ADC46661.1"/>
    <property type="molecule type" value="Genomic_DNA"/>
</dbReference>
<dbReference type="PROSITE" id="PS50903">
    <property type="entry name" value="RUBREDOXIN_LIKE"/>
    <property type="match status" value="1"/>
</dbReference>
<dbReference type="RefSeq" id="WP_012955612.1">
    <property type="nucleotide sequence ID" value="NC_013790.1"/>
</dbReference>
<dbReference type="GeneID" id="8770459"/>
<comment type="catalytic activity">
    <reaction evidence="3">
        <text>2 L-glutamate + NADP(+) = L-glutamine + 2-oxoglutarate + NADPH + H(+)</text>
        <dbReference type="Rhea" id="RHEA:15501"/>
        <dbReference type="ChEBI" id="CHEBI:15378"/>
        <dbReference type="ChEBI" id="CHEBI:16810"/>
        <dbReference type="ChEBI" id="CHEBI:29985"/>
        <dbReference type="ChEBI" id="CHEBI:57783"/>
        <dbReference type="ChEBI" id="CHEBI:58349"/>
        <dbReference type="ChEBI" id="CHEBI:58359"/>
        <dbReference type="EC" id="1.4.1.13"/>
    </reaction>
</comment>
<sequence>MAVYKCSVCGYEYDEEKEGKPFSELERCPVCKQPASVFEKISDNSTESDSNSNEISSNNETASELSYPTETSRTDSSIAHMSDIHKMAVEGTSIIDAMSTRLPMPSWDDILIMANQLNPFPLEEHADVSTTTVIGKNALKPMVLESPIYISHMSFGALSYETKVALAKGSAMAKTAMCSGEGGILPDEMANSYKYIFEYVPNHYSLTKENLMNSDAIEIKIGQGTKPGMGGHLPAEKITLEIAELRGKPMGEDVISPSLYGEIKSKEDLKDLVSHLRKESEGRPIGVKIAAGRIEEDLEFISYAEPDFITIDGRGGATGASPRLIRDATSVPTIYALARARKYLDENNLDIDLVITGGLRVSSDFAKALSLGADAIAIATGALIAAGCQQYRICGSGNCPVGIATQDEALRKRLDMDKASKRVFNYLNVSNEELKTFARITGHDDVHDLSVDNLATFNSEISDYTDIRHV</sequence>
<protein>
    <recommendedName>
        <fullName evidence="3">Archaeal glutamate synthase [NADPH]</fullName>
        <ecNumber evidence="3">1.4.1.13</ecNumber>
    </recommendedName>
</protein>
<evidence type="ECO:0000259" key="5">
    <source>
        <dbReference type="PROSITE" id="PS50903"/>
    </source>
</evidence>
<keyword evidence="3" id="KW-0285">Flavoprotein</keyword>
<keyword evidence="2 3" id="KW-0560">Oxidoreductase</keyword>
<dbReference type="Gene3D" id="3.20.20.70">
    <property type="entry name" value="Aldolase class I"/>
    <property type="match status" value="1"/>
</dbReference>
<gene>
    <name evidence="6" type="ordered locus">mru_0810</name>
</gene>
<dbReference type="STRING" id="634498.mru_0810"/>
<dbReference type="Gene3D" id="2.20.28.10">
    <property type="match status" value="1"/>
</dbReference>
<feature type="domain" description="Rubredoxin-like" evidence="5">
    <location>
        <begin position="1"/>
        <end position="41"/>
    </location>
</feature>
<dbReference type="HOGENOM" id="CLU_023342_0_1_2"/>
<dbReference type="PIRSF" id="PIRSF006429">
    <property type="entry name" value="GOGAT_lg_2"/>
    <property type="match status" value="1"/>
</dbReference>
<dbReference type="KEGG" id="mru:mru_0810"/>
<keyword evidence="3" id="KW-0028">Amino-acid biosynthesis</keyword>
<evidence type="ECO:0000313" key="7">
    <source>
        <dbReference type="Proteomes" id="UP000008680"/>
    </source>
</evidence>
<dbReference type="Proteomes" id="UP000008680">
    <property type="component" value="Chromosome"/>
</dbReference>
<dbReference type="CDD" id="cd00350">
    <property type="entry name" value="rubredoxin_like"/>
    <property type="match status" value="1"/>
</dbReference>
<evidence type="ECO:0000256" key="3">
    <source>
        <dbReference type="PIRNR" id="PIRNR006429"/>
    </source>
</evidence>
<reference evidence="6 7" key="1">
    <citation type="journal article" date="2010" name="PLoS ONE">
        <title>The genome sequence of the rumen methanogen Methanobrevibacter ruminantium reveals new possibilities for controlling ruminant methane emissions.</title>
        <authorList>
            <person name="Leahy S.C."/>
            <person name="Kelly W.J."/>
            <person name="Altermann E."/>
            <person name="Ronimus R.S."/>
            <person name="Yeoman C.J."/>
            <person name="Pacheco D.M."/>
            <person name="Li D."/>
            <person name="Kong Z."/>
            <person name="McTavish S."/>
            <person name="Sang C."/>
            <person name="Lambie S.C."/>
            <person name="Janssen P.H."/>
            <person name="Dey D."/>
            <person name="Attwood G.T."/>
        </authorList>
    </citation>
    <scope>NUCLEOTIDE SEQUENCE [LARGE SCALE GENOMIC DNA]</scope>
    <source>
        <strain evidence="7">ATCC 35063 / DSM 1093 / JCM 13430 / OCM 146 / M1</strain>
    </source>
</reference>
<dbReference type="eggNOG" id="arCOG04391">
    <property type="taxonomic scope" value="Archaea"/>
</dbReference>
<dbReference type="InterPro" id="IPR043578">
    <property type="entry name" value="GltB_archl_type"/>
</dbReference>
<keyword evidence="3" id="KW-0288">FMN</keyword>
<evidence type="ECO:0000256" key="2">
    <source>
        <dbReference type="ARBA" id="ARBA00023002"/>
    </source>
</evidence>
<keyword evidence="3" id="KW-0314">Glutamate biosynthesis</keyword>
<evidence type="ECO:0000256" key="1">
    <source>
        <dbReference type="ARBA" id="ARBA00009716"/>
    </source>
</evidence>
<keyword evidence="7" id="KW-1185">Reference proteome</keyword>
<dbReference type="AlphaFoldDB" id="D3E2A0"/>
<dbReference type="PANTHER" id="PTHR43819">
    <property type="entry name" value="ARCHAEAL-TYPE GLUTAMATE SYNTHASE [NADPH]"/>
    <property type="match status" value="1"/>
</dbReference>
<dbReference type="InterPro" id="IPR002932">
    <property type="entry name" value="Glu_synthdom"/>
</dbReference>
<dbReference type="SUPFAM" id="SSF51395">
    <property type="entry name" value="FMN-linked oxidoreductases"/>
    <property type="match status" value="1"/>
</dbReference>
<dbReference type="OrthoDB" id="2837at2157"/>
<comment type="cofactor">
    <cofactor evidence="3">
        <name>FMN</name>
        <dbReference type="ChEBI" id="CHEBI:58210"/>
    </cofactor>
</comment>
<feature type="compositionally biased region" description="Low complexity" evidence="4">
    <location>
        <begin position="43"/>
        <end position="64"/>
    </location>
</feature>
<feature type="region of interest" description="Disordered" evidence="4">
    <location>
        <begin position="41"/>
        <end position="75"/>
    </location>
</feature>
<dbReference type="CDD" id="cd02808">
    <property type="entry name" value="GltS_FMN"/>
    <property type="match status" value="1"/>
</dbReference>
<dbReference type="GO" id="GO:0004355">
    <property type="term" value="F:glutamate synthase (NADPH) activity"/>
    <property type="evidence" value="ECO:0007669"/>
    <property type="project" value="UniProtKB-EC"/>
</dbReference>
<dbReference type="InterPro" id="IPR024934">
    <property type="entry name" value="Rubredoxin-like_dom"/>
</dbReference>
<comment type="similarity">
    <text evidence="1 3">Belongs to the glutamate synthase family.</text>
</comment>
<dbReference type="Pfam" id="PF01645">
    <property type="entry name" value="Glu_synthase"/>
    <property type="match status" value="1"/>
</dbReference>
<name>D3E2A0_METRM</name>
<dbReference type="InterPro" id="IPR024188">
    <property type="entry name" value="GltB"/>
</dbReference>
<dbReference type="GO" id="GO:0005506">
    <property type="term" value="F:iron ion binding"/>
    <property type="evidence" value="ECO:0007669"/>
    <property type="project" value="InterPro"/>
</dbReference>
<dbReference type="PIRSF" id="PIRSF500061">
    <property type="entry name" value="GOGAT_lg2_archl"/>
    <property type="match status" value="1"/>
</dbReference>
<dbReference type="GO" id="GO:0006537">
    <property type="term" value="P:glutamate biosynthetic process"/>
    <property type="evidence" value="ECO:0007669"/>
    <property type="project" value="UniProtKB-KW"/>
</dbReference>
<organism evidence="6 7">
    <name type="scientific">Methanobrevibacter ruminantium (strain ATCC 35063 / DSM 1093 / JCM 13430 / OCM 146 / M1)</name>
    <name type="common">Methanobacterium ruminantium</name>
    <dbReference type="NCBI Taxonomy" id="634498"/>
    <lineage>
        <taxon>Archaea</taxon>
        <taxon>Methanobacteriati</taxon>
        <taxon>Methanobacteriota</taxon>
        <taxon>Methanomada group</taxon>
        <taxon>Methanobacteria</taxon>
        <taxon>Methanobacteriales</taxon>
        <taxon>Methanobacteriaceae</taxon>
        <taxon>Methanobrevibacter</taxon>
    </lineage>
</organism>
<dbReference type="eggNOG" id="arCOG00619">
    <property type="taxonomic scope" value="Archaea"/>
</dbReference>
<dbReference type="SUPFAM" id="SSF57802">
    <property type="entry name" value="Rubredoxin-like"/>
    <property type="match status" value="1"/>
</dbReference>
<evidence type="ECO:0000313" key="6">
    <source>
        <dbReference type="EMBL" id="ADC46661.1"/>
    </source>
</evidence>
<dbReference type="PANTHER" id="PTHR43819:SF1">
    <property type="entry name" value="ARCHAEAL-TYPE GLUTAMATE SYNTHASE [NADPH]"/>
    <property type="match status" value="1"/>
</dbReference>
<evidence type="ECO:0000256" key="4">
    <source>
        <dbReference type="SAM" id="MobiDB-lite"/>
    </source>
</evidence>
<proteinExistence type="inferred from homology"/>
<dbReference type="EC" id="1.4.1.13" evidence="3"/>
<keyword evidence="3" id="KW-0521">NADP</keyword>
<dbReference type="PATRIC" id="fig|634498.28.peg.811"/>